<evidence type="ECO:0000313" key="4">
    <source>
        <dbReference type="EMBL" id="RKO99426.1"/>
    </source>
</evidence>
<dbReference type="EMBL" id="ML010338">
    <property type="protein sequence ID" value="RKO96119.1"/>
    <property type="molecule type" value="Genomic_DNA"/>
</dbReference>
<dbReference type="CDD" id="cd23163">
    <property type="entry name" value="Prefoldin_2"/>
    <property type="match status" value="1"/>
</dbReference>
<dbReference type="SUPFAM" id="SSF46579">
    <property type="entry name" value="Prefoldin"/>
    <property type="match status" value="1"/>
</dbReference>
<dbReference type="Proteomes" id="UP000274922">
    <property type="component" value="Unassembled WGS sequence"/>
</dbReference>
<evidence type="ECO:0000313" key="6">
    <source>
        <dbReference type="Proteomes" id="UP000274922"/>
    </source>
</evidence>
<sequence length="118" mass="12863">MSSAAAAAQPSNQQLLATFQAMKQELNGIASKIGELEMDRDEHQLVIDTISGMSGDRKCFRLVGGILVERTVKDVLPLVKGNQQGINTTLQQLLATYKKKEEAMVAFQKESGVKISQV</sequence>
<dbReference type="PANTHER" id="PTHR13303">
    <property type="entry name" value="PREFOLDIN SUBUNIT 2"/>
    <property type="match status" value="1"/>
</dbReference>
<dbReference type="OrthoDB" id="29646at2759"/>
<comment type="similarity">
    <text evidence="1">Belongs to the prefoldin subunit beta family.</text>
</comment>
<keyword evidence="2" id="KW-0143">Chaperone</keyword>
<evidence type="ECO:0000313" key="5">
    <source>
        <dbReference type="Proteomes" id="UP000268535"/>
    </source>
</evidence>
<proteinExistence type="inferred from homology"/>
<dbReference type="InterPro" id="IPR009053">
    <property type="entry name" value="Prefoldin"/>
</dbReference>
<dbReference type="Gene3D" id="1.10.287.370">
    <property type="match status" value="1"/>
</dbReference>
<reference evidence="5 6" key="1">
    <citation type="journal article" date="2018" name="Nat. Microbiol.">
        <title>Leveraging single-cell genomics to expand the fungal tree of life.</title>
        <authorList>
            <person name="Ahrendt S.R."/>
            <person name="Quandt C.A."/>
            <person name="Ciobanu D."/>
            <person name="Clum A."/>
            <person name="Salamov A."/>
            <person name="Andreopoulos B."/>
            <person name="Cheng J.F."/>
            <person name="Woyke T."/>
            <person name="Pelin A."/>
            <person name="Henrissat B."/>
            <person name="Reynolds N.K."/>
            <person name="Benny G.L."/>
            <person name="Smith M.E."/>
            <person name="James T.Y."/>
            <person name="Grigoriev I.V."/>
        </authorList>
    </citation>
    <scope>NUCLEOTIDE SEQUENCE [LARGE SCALE GENOMIC DNA]</scope>
    <source>
        <strain evidence="5 6">ATCC 52028</strain>
    </source>
</reference>
<accession>A0A4P9X341</accession>
<reference evidence="4" key="2">
    <citation type="submission" date="2018-04" db="EMBL/GenBank/DDBJ databases">
        <title>Leveraging single-cell genomics to expand the Fungal Tree of Life.</title>
        <authorList>
            <consortium name="DOE Joint Genome Institute"/>
            <person name="Ahrendt S.R."/>
            <person name="Quandt C.A."/>
            <person name="Ciobanu D."/>
            <person name="Clum A."/>
            <person name="Salamov A."/>
            <person name="Andreopoulos B."/>
            <person name="Cheng J.-F."/>
            <person name="Woyke T."/>
            <person name="Pelin A."/>
            <person name="Henrissat B."/>
            <person name="Benny G.L."/>
            <person name="Smith M.E."/>
            <person name="James T.Y."/>
            <person name="Grigoriev I.V."/>
        </authorList>
    </citation>
    <scope>NUCLEOTIDE SEQUENCE</scope>
    <source>
        <strain evidence="4">ATCC 52028</strain>
    </source>
</reference>
<protein>
    <submittedName>
        <fullName evidence="3">Prefoldin beta-like protein</fullName>
    </submittedName>
</protein>
<evidence type="ECO:0000313" key="3">
    <source>
        <dbReference type="EMBL" id="RKO96119.1"/>
    </source>
</evidence>
<dbReference type="FunFam" id="1.10.287.370:FF:000002">
    <property type="entry name" value="Prefoldin subunit 2"/>
    <property type="match status" value="1"/>
</dbReference>
<organism evidence="4 6">
    <name type="scientific">Caulochytrium protostelioides</name>
    <dbReference type="NCBI Taxonomy" id="1555241"/>
    <lineage>
        <taxon>Eukaryota</taxon>
        <taxon>Fungi</taxon>
        <taxon>Fungi incertae sedis</taxon>
        <taxon>Chytridiomycota</taxon>
        <taxon>Chytridiomycota incertae sedis</taxon>
        <taxon>Chytridiomycetes</taxon>
        <taxon>Caulochytriales</taxon>
        <taxon>Caulochytriaceae</taxon>
        <taxon>Caulochytrium</taxon>
    </lineage>
</organism>
<name>A0A4P9X341_9FUNG</name>
<dbReference type="Pfam" id="PF01920">
    <property type="entry name" value="Prefoldin_2"/>
    <property type="match status" value="1"/>
</dbReference>
<dbReference type="GO" id="GO:0006457">
    <property type="term" value="P:protein folding"/>
    <property type="evidence" value="ECO:0007669"/>
    <property type="project" value="InterPro"/>
</dbReference>
<dbReference type="EMBL" id="ML014286">
    <property type="protein sequence ID" value="RKO99426.1"/>
    <property type="molecule type" value="Genomic_DNA"/>
</dbReference>
<evidence type="ECO:0000256" key="2">
    <source>
        <dbReference type="ARBA" id="ARBA00023186"/>
    </source>
</evidence>
<dbReference type="Proteomes" id="UP000268535">
    <property type="component" value="Unassembled WGS sequence"/>
</dbReference>
<dbReference type="AlphaFoldDB" id="A0A4P9X341"/>
<dbReference type="InterPro" id="IPR002777">
    <property type="entry name" value="PFD_beta-like"/>
</dbReference>
<dbReference type="STRING" id="1555241.A0A4P9X341"/>
<keyword evidence="6" id="KW-1185">Reference proteome</keyword>
<reference evidence="3" key="3">
    <citation type="submission" date="2018-08" db="EMBL/GenBank/DDBJ databases">
        <title>Leveraging single-cell genomics to expand the Fungal Tree of Life.</title>
        <authorList>
            <consortium name="DOE Joint Genome Institute"/>
            <person name="Ahrendt S.R."/>
            <person name="Quandt C.A."/>
            <person name="Ciobanu D."/>
            <person name="Clum A."/>
            <person name="Salamov A."/>
            <person name="Andreopoulos B."/>
            <person name="Cheng J.-F."/>
            <person name="Woyke T."/>
            <person name="Pelin A."/>
            <person name="Henrissat B."/>
            <person name="Reynolds N."/>
            <person name="Benny G.L."/>
            <person name="Smith M.E."/>
            <person name="James T.Y."/>
            <person name="Grigoriev I.V."/>
        </authorList>
    </citation>
    <scope>NUCLEOTIDE SEQUENCE</scope>
    <source>
        <strain evidence="3">ATCC 52028</strain>
    </source>
</reference>
<evidence type="ECO:0000256" key="1">
    <source>
        <dbReference type="ARBA" id="ARBA00008045"/>
    </source>
</evidence>
<gene>
    <name evidence="3" type="ORF">CAUPRSCDRAFT_12179</name>
    <name evidence="4" type="ORF">CXG81DRAFT_27819</name>
</gene>
<dbReference type="GO" id="GO:0016272">
    <property type="term" value="C:prefoldin complex"/>
    <property type="evidence" value="ECO:0007669"/>
    <property type="project" value="InterPro"/>
</dbReference>
<dbReference type="InterPro" id="IPR027235">
    <property type="entry name" value="PFD2"/>
</dbReference>
<dbReference type="GO" id="GO:0051082">
    <property type="term" value="F:unfolded protein binding"/>
    <property type="evidence" value="ECO:0007669"/>
    <property type="project" value="InterPro"/>
</dbReference>